<dbReference type="InParanoid" id="A0A2P5AS39"/>
<gene>
    <name evidence="1" type="ORF">TorRG33x02_342890</name>
</gene>
<dbReference type="OrthoDB" id="1930729at2759"/>
<protein>
    <submittedName>
        <fullName evidence="1">Uncharacterized protein</fullName>
    </submittedName>
</protein>
<reference evidence="2" key="1">
    <citation type="submission" date="2016-06" db="EMBL/GenBank/DDBJ databases">
        <title>Parallel loss of symbiosis genes in relatives of nitrogen-fixing non-legume Parasponia.</title>
        <authorList>
            <person name="Van Velzen R."/>
            <person name="Holmer R."/>
            <person name="Bu F."/>
            <person name="Rutten L."/>
            <person name="Van Zeijl A."/>
            <person name="Liu W."/>
            <person name="Santuari L."/>
            <person name="Cao Q."/>
            <person name="Sharma T."/>
            <person name="Shen D."/>
            <person name="Roswanjaya Y."/>
            <person name="Wardhani T."/>
            <person name="Kalhor M.S."/>
            <person name="Jansen J."/>
            <person name="Van den Hoogen J."/>
            <person name="Gungor B."/>
            <person name="Hartog M."/>
            <person name="Hontelez J."/>
            <person name="Verver J."/>
            <person name="Yang W.-C."/>
            <person name="Schijlen E."/>
            <person name="Repin R."/>
            <person name="Schilthuizen M."/>
            <person name="Schranz E."/>
            <person name="Heidstra R."/>
            <person name="Miyata K."/>
            <person name="Fedorova E."/>
            <person name="Kohlen W."/>
            <person name="Bisseling T."/>
            <person name="Smit S."/>
            <person name="Geurts R."/>
        </authorList>
    </citation>
    <scope>NUCLEOTIDE SEQUENCE [LARGE SCALE GENOMIC DNA]</scope>
    <source>
        <strain evidence="2">cv. RG33-2</strain>
    </source>
</reference>
<dbReference type="EMBL" id="JXTC01000721">
    <property type="protein sequence ID" value="PON39355.1"/>
    <property type="molecule type" value="Genomic_DNA"/>
</dbReference>
<evidence type="ECO:0000313" key="1">
    <source>
        <dbReference type="EMBL" id="PON39355.1"/>
    </source>
</evidence>
<proteinExistence type="predicted"/>
<accession>A0A2P5AS39</accession>
<name>A0A2P5AS39_TREOI</name>
<sequence>MNDSKVVRSGELEAADACKLGLCYLVDSLLLAGESTKKKDLDILSYIENEDEFF</sequence>
<dbReference type="Proteomes" id="UP000237000">
    <property type="component" value="Unassembled WGS sequence"/>
</dbReference>
<dbReference type="AlphaFoldDB" id="A0A2P5AS39"/>
<organism evidence="1 2">
    <name type="scientific">Trema orientale</name>
    <name type="common">Charcoal tree</name>
    <name type="synonym">Celtis orientalis</name>
    <dbReference type="NCBI Taxonomy" id="63057"/>
    <lineage>
        <taxon>Eukaryota</taxon>
        <taxon>Viridiplantae</taxon>
        <taxon>Streptophyta</taxon>
        <taxon>Embryophyta</taxon>
        <taxon>Tracheophyta</taxon>
        <taxon>Spermatophyta</taxon>
        <taxon>Magnoliopsida</taxon>
        <taxon>eudicotyledons</taxon>
        <taxon>Gunneridae</taxon>
        <taxon>Pentapetalae</taxon>
        <taxon>rosids</taxon>
        <taxon>fabids</taxon>
        <taxon>Rosales</taxon>
        <taxon>Cannabaceae</taxon>
        <taxon>Trema</taxon>
    </lineage>
</organism>
<keyword evidence="2" id="KW-1185">Reference proteome</keyword>
<evidence type="ECO:0000313" key="2">
    <source>
        <dbReference type="Proteomes" id="UP000237000"/>
    </source>
</evidence>
<comment type="caution">
    <text evidence="1">The sequence shown here is derived from an EMBL/GenBank/DDBJ whole genome shotgun (WGS) entry which is preliminary data.</text>
</comment>